<feature type="region of interest" description="Disordered" evidence="1">
    <location>
        <begin position="56"/>
        <end position="82"/>
    </location>
</feature>
<feature type="region of interest" description="Disordered" evidence="1">
    <location>
        <begin position="98"/>
        <end position="123"/>
    </location>
</feature>
<sequence length="123" mass="14092">MSLNPRAPQFRISKSPCVVKKSEDSPRVSTPLAYEFPYTLRPIPLPPVQTRYLASPTSVSPYPNRYSPQLRDSPYPNGMFDGRPSEWLPQFTSVMSDHIQRPNPYHPQRQIMPPPGLPIYGRQ</sequence>
<proteinExistence type="predicted"/>
<evidence type="ECO:0000313" key="2">
    <source>
        <dbReference type="EMBL" id="QHS91422.1"/>
    </source>
</evidence>
<evidence type="ECO:0000256" key="1">
    <source>
        <dbReference type="SAM" id="MobiDB-lite"/>
    </source>
</evidence>
<accession>A0A6C0BHD5</accession>
<reference evidence="2" key="1">
    <citation type="journal article" date="2020" name="Nature">
        <title>Giant virus diversity and host interactions through global metagenomics.</title>
        <authorList>
            <person name="Schulz F."/>
            <person name="Roux S."/>
            <person name="Paez-Espino D."/>
            <person name="Jungbluth S."/>
            <person name="Walsh D.A."/>
            <person name="Denef V.J."/>
            <person name="McMahon K.D."/>
            <person name="Konstantinidis K.T."/>
            <person name="Eloe-Fadrosh E.A."/>
            <person name="Kyrpides N.C."/>
            <person name="Woyke T."/>
        </authorList>
    </citation>
    <scope>NUCLEOTIDE SEQUENCE</scope>
    <source>
        <strain evidence="2">GVMAG-M-3300013004-44</strain>
    </source>
</reference>
<organism evidence="2">
    <name type="scientific">viral metagenome</name>
    <dbReference type="NCBI Taxonomy" id="1070528"/>
    <lineage>
        <taxon>unclassified sequences</taxon>
        <taxon>metagenomes</taxon>
        <taxon>organismal metagenomes</taxon>
    </lineage>
</organism>
<name>A0A6C0BHD5_9ZZZZ</name>
<dbReference type="EMBL" id="MN739161">
    <property type="protein sequence ID" value="QHS91422.1"/>
    <property type="molecule type" value="Genomic_DNA"/>
</dbReference>
<dbReference type="AlphaFoldDB" id="A0A6C0BHD5"/>
<protein>
    <submittedName>
        <fullName evidence="2">Uncharacterized protein</fullName>
    </submittedName>
</protein>